<proteinExistence type="predicted"/>
<accession>A0A914BW71</accession>
<name>A0A914BW71_9BILA</name>
<evidence type="ECO:0000313" key="3">
    <source>
        <dbReference type="WBParaSite" id="ACRNAN_Path_1137.g4390.t1"/>
    </source>
</evidence>
<dbReference type="AlphaFoldDB" id="A0A914BW71"/>
<evidence type="ECO:0000256" key="1">
    <source>
        <dbReference type="SAM" id="MobiDB-lite"/>
    </source>
</evidence>
<sequence length="509" mass="59526">MAALKFGIVESGDWLKISENLVIQEKLKPIFRTRINDMDIMEIRVPFVQVSAWQDLCETRHNDFVGYSPIFGPVARFVKIDFEPDRLYWVWASKIPNENIFKLMKEQRRMDETVSWMIKNQDLEEVKKEDLENALWIKKVEGVVIDDQDGYALAWNVKNGSCAIFSKLRFGQWINFYALSLPFFTNVIGVYWSAVIDTSGYPKFWHDGIPKFEVKFHVSEENFRTRLYITSKLGYIFDMNHVVVPECIDFMVTALVKFYYAREQWVVDQIIEREEAQIGIVCWLDDWQVHVFSKNFDDDVPERTITLEASVFMTSPELGECYTLVRDPETRIIKSAVLTEPMYRSKVKEIAKILLIRTQIRIIGRHHGFIYGYSEELGLQVVDNSNRLRQKLFVGAYFDLYVAYLDDKQLGLGWKIYQYTEVFNVYDPYGRGDKINWSYIRNEKQEKNGSNDNTPGSSSNSTIAPRPLVSTTKKSYKKRLRAAQEKQLEGNELDGMWDAVLECDDLRVL</sequence>
<keyword evidence="2" id="KW-1185">Reference proteome</keyword>
<feature type="region of interest" description="Disordered" evidence="1">
    <location>
        <begin position="445"/>
        <end position="475"/>
    </location>
</feature>
<dbReference type="Proteomes" id="UP000887540">
    <property type="component" value="Unplaced"/>
</dbReference>
<reference evidence="3" key="1">
    <citation type="submission" date="2022-11" db="UniProtKB">
        <authorList>
            <consortium name="WormBaseParasite"/>
        </authorList>
    </citation>
    <scope>IDENTIFICATION</scope>
</reference>
<protein>
    <submittedName>
        <fullName evidence="3">Uncharacterized protein</fullName>
    </submittedName>
</protein>
<evidence type="ECO:0000313" key="2">
    <source>
        <dbReference type="Proteomes" id="UP000887540"/>
    </source>
</evidence>
<dbReference type="WBParaSite" id="ACRNAN_Path_1137.g4390.t1">
    <property type="protein sequence ID" value="ACRNAN_Path_1137.g4390.t1"/>
    <property type="gene ID" value="ACRNAN_Path_1137.g4390"/>
</dbReference>
<feature type="compositionally biased region" description="Polar residues" evidence="1">
    <location>
        <begin position="450"/>
        <end position="473"/>
    </location>
</feature>
<organism evidence="2 3">
    <name type="scientific">Acrobeloides nanus</name>
    <dbReference type="NCBI Taxonomy" id="290746"/>
    <lineage>
        <taxon>Eukaryota</taxon>
        <taxon>Metazoa</taxon>
        <taxon>Ecdysozoa</taxon>
        <taxon>Nematoda</taxon>
        <taxon>Chromadorea</taxon>
        <taxon>Rhabditida</taxon>
        <taxon>Tylenchina</taxon>
        <taxon>Cephalobomorpha</taxon>
        <taxon>Cephaloboidea</taxon>
        <taxon>Cephalobidae</taxon>
        <taxon>Acrobeloides</taxon>
    </lineage>
</organism>